<dbReference type="GO" id="GO:0045944">
    <property type="term" value="P:positive regulation of transcription by RNA polymerase II"/>
    <property type="evidence" value="ECO:0007669"/>
    <property type="project" value="TreeGrafter"/>
</dbReference>
<dbReference type="AlphaFoldDB" id="A0A9Q0X7I6"/>
<evidence type="ECO:0000256" key="11">
    <source>
        <dbReference type="ARBA" id="ARBA00048017"/>
    </source>
</evidence>
<dbReference type="InterPro" id="IPR013178">
    <property type="entry name" value="Histone_AcTrfase_Rtt109/CBP"/>
</dbReference>
<dbReference type="GO" id="GO:0004402">
    <property type="term" value="F:histone acetyltransferase activity"/>
    <property type="evidence" value="ECO:0007669"/>
    <property type="project" value="InterPro"/>
</dbReference>
<dbReference type="Pfam" id="PF02135">
    <property type="entry name" value="zf-TAZ"/>
    <property type="match status" value="1"/>
</dbReference>
<keyword evidence="4 12" id="KW-0479">Metal-binding</keyword>
<feature type="domain" description="TAZ-type" evidence="14">
    <location>
        <begin position="181"/>
        <end position="267"/>
    </location>
</feature>
<gene>
    <name evidence="15" type="ORF">JRQ81_012251</name>
</gene>
<evidence type="ECO:0000313" key="16">
    <source>
        <dbReference type="Proteomes" id="UP001142489"/>
    </source>
</evidence>
<dbReference type="SUPFAM" id="SSF57933">
    <property type="entry name" value="TAZ domain"/>
    <property type="match status" value="1"/>
</dbReference>
<evidence type="ECO:0000256" key="8">
    <source>
        <dbReference type="ARBA" id="ARBA00023015"/>
    </source>
</evidence>
<reference evidence="15" key="1">
    <citation type="journal article" date="2023" name="DNA Res.">
        <title>Chromosome-level genome assembly of Phrynocephalus forsythii using third-generation DNA sequencing and Hi-C analysis.</title>
        <authorList>
            <person name="Qi Y."/>
            <person name="Zhao W."/>
            <person name="Zhao Y."/>
            <person name="Niu C."/>
            <person name="Cao S."/>
            <person name="Zhang Y."/>
        </authorList>
    </citation>
    <scope>NUCLEOTIDE SEQUENCE</scope>
    <source>
        <tissue evidence="15">Muscle</tissue>
    </source>
</reference>
<dbReference type="Gene3D" id="1.20.1020.10">
    <property type="entry name" value="TAZ domain"/>
    <property type="match status" value="1"/>
</dbReference>
<feature type="zinc finger region" description="TAZ-type" evidence="12">
    <location>
        <begin position="181"/>
        <end position="267"/>
    </location>
</feature>
<accession>A0A9Q0X7I6</accession>
<dbReference type="PANTHER" id="PTHR13808">
    <property type="entry name" value="CBP/P300-RELATED"/>
    <property type="match status" value="1"/>
</dbReference>
<dbReference type="OrthoDB" id="899at2759"/>
<comment type="subcellular location">
    <subcellularLocation>
        <location evidence="1">Nucleus</location>
    </subcellularLocation>
</comment>
<feature type="region of interest" description="Disordered" evidence="13">
    <location>
        <begin position="35"/>
        <end position="102"/>
    </location>
</feature>
<feature type="compositionally biased region" description="Polar residues" evidence="13">
    <location>
        <begin position="414"/>
        <end position="427"/>
    </location>
</feature>
<keyword evidence="9" id="KW-0804">Transcription</keyword>
<organism evidence="15 16">
    <name type="scientific">Phrynocephalus forsythii</name>
    <dbReference type="NCBI Taxonomy" id="171643"/>
    <lineage>
        <taxon>Eukaryota</taxon>
        <taxon>Metazoa</taxon>
        <taxon>Chordata</taxon>
        <taxon>Craniata</taxon>
        <taxon>Vertebrata</taxon>
        <taxon>Euteleostomi</taxon>
        <taxon>Lepidosauria</taxon>
        <taxon>Squamata</taxon>
        <taxon>Bifurcata</taxon>
        <taxon>Unidentata</taxon>
        <taxon>Episquamata</taxon>
        <taxon>Toxicofera</taxon>
        <taxon>Iguania</taxon>
        <taxon>Acrodonta</taxon>
        <taxon>Agamidae</taxon>
        <taxon>Agaminae</taxon>
        <taxon>Phrynocephalus</taxon>
    </lineage>
</organism>
<dbReference type="InterPro" id="IPR035898">
    <property type="entry name" value="TAZ_dom_sf"/>
</dbReference>
<feature type="region of interest" description="Disordered" evidence="13">
    <location>
        <begin position="414"/>
        <end position="437"/>
    </location>
</feature>
<dbReference type="GO" id="GO:0003713">
    <property type="term" value="F:transcription coactivator activity"/>
    <property type="evidence" value="ECO:0007669"/>
    <property type="project" value="TreeGrafter"/>
</dbReference>
<dbReference type="Proteomes" id="UP001142489">
    <property type="component" value="Unassembled WGS sequence"/>
</dbReference>
<keyword evidence="8" id="KW-0805">Transcription regulation</keyword>
<dbReference type="PANTHER" id="PTHR13808:SF1">
    <property type="entry name" value="HISTONE ACETYLTRANSFERASE"/>
    <property type="match status" value="1"/>
</dbReference>
<keyword evidence="7" id="KW-0156">Chromatin regulator</keyword>
<dbReference type="GO" id="GO:0008270">
    <property type="term" value="F:zinc ion binding"/>
    <property type="evidence" value="ECO:0007669"/>
    <property type="project" value="UniProtKB-KW"/>
</dbReference>
<evidence type="ECO:0000256" key="1">
    <source>
        <dbReference type="ARBA" id="ARBA00004123"/>
    </source>
</evidence>
<keyword evidence="5 12" id="KW-0863">Zinc-finger</keyword>
<evidence type="ECO:0000256" key="9">
    <source>
        <dbReference type="ARBA" id="ARBA00023163"/>
    </source>
</evidence>
<evidence type="ECO:0000313" key="15">
    <source>
        <dbReference type="EMBL" id="KAJ7303309.1"/>
    </source>
</evidence>
<evidence type="ECO:0000256" key="5">
    <source>
        <dbReference type="ARBA" id="ARBA00022771"/>
    </source>
</evidence>
<keyword evidence="16" id="KW-1185">Reference proteome</keyword>
<name>A0A9Q0X7I6_9SAUR</name>
<evidence type="ECO:0000256" key="2">
    <source>
        <dbReference type="ARBA" id="ARBA00013184"/>
    </source>
</evidence>
<evidence type="ECO:0000259" key="14">
    <source>
        <dbReference type="PROSITE" id="PS50134"/>
    </source>
</evidence>
<evidence type="ECO:0000256" key="13">
    <source>
        <dbReference type="SAM" id="MobiDB-lite"/>
    </source>
</evidence>
<dbReference type="GO" id="GO:0031490">
    <property type="term" value="F:chromatin DNA binding"/>
    <property type="evidence" value="ECO:0007669"/>
    <property type="project" value="TreeGrafter"/>
</dbReference>
<sequence>MNFIKIGESLCLRSEGGGSQPHHCQVAFGFLAGTLDGAGDGSRSRSRRRRRRRRRRRKRRPRAGSLGGGAPSCPAGSFRRGGPRELLLPASASRPQDEPSVGDLEELVRKLQVTEEEKQGQPPHSHRQPGKGDSEVGSGETPGDRGRVPMDMDLEPMKALDCLSCSSWASPRTWRIVENSSPGEEQMSMALKLRSWDWYLKHAGQCRRDICVWPSCQELRQLVRHIQACRYSNLEGCHLCNQLVAGCYLHAQHCKEDPCPAPFCPAIKPLLQKMPIWLLPPKVKHGKMVAAGTARAQRASWLAGDAHAARQAGTNTPRPGCVHGPRMSSQQPGQPPPFRVPAQHMGGGLRLRDMQLLPRDIPWSVTAFLRRTMQSFKFPEEKGQEVSARGKPAFETGLLPLSTFRILLTAAEDTTTTGSAPSASLSGHRTLRPGPHI</sequence>
<comment type="caution">
    <text evidence="15">The sequence shown here is derived from an EMBL/GenBank/DDBJ whole genome shotgun (WGS) entry which is preliminary data.</text>
</comment>
<dbReference type="SMART" id="SM00551">
    <property type="entry name" value="ZnF_TAZ"/>
    <property type="match status" value="1"/>
</dbReference>
<dbReference type="EMBL" id="JAPFRF010000024">
    <property type="protein sequence ID" value="KAJ7303309.1"/>
    <property type="molecule type" value="Genomic_DNA"/>
</dbReference>
<evidence type="ECO:0000256" key="4">
    <source>
        <dbReference type="ARBA" id="ARBA00022723"/>
    </source>
</evidence>
<keyword evidence="6 12" id="KW-0862">Zinc</keyword>
<feature type="compositionally biased region" description="Basic residues" evidence="13">
    <location>
        <begin position="44"/>
        <end position="62"/>
    </location>
</feature>
<feature type="region of interest" description="Disordered" evidence="13">
    <location>
        <begin position="114"/>
        <end position="150"/>
    </location>
</feature>
<evidence type="ECO:0000256" key="7">
    <source>
        <dbReference type="ARBA" id="ARBA00022853"/>
    </source>
</evidence>
<keyword evidence="3" id="KW-0808">Transferase</keyword>
<evidence type="ECO:0000256" key="10">
    <source>
        <dbReference type="ARBA" id="ARBA00023242"/>
    </source>
</evidence>
<evidence type="ECO:0000256" key="6">
    <source>
        <dbReference type="ARBA" id="ARBA00022833"/>
    </source>
</evidence>
<comment type="catalytic activity">
    <reaction evidence="11">
        <text>L-lysyl-[protein] + acetyl-CoA = N(6)-acetyl-L-lysyl-[protein] + CoA + H(+)</text>
        <dbReference type="Rhea" id="RHEA:45948"/>
        <dbReference type="Rhea" id="RHEA-COMP:9752"/>
        <dbReference type="Rhea" id="RHEA-COMP:10731"/>
        <dbReference type="ChEBI" id="CHEBI:15378"/>
        <dbReference type="ChEBI" id="CHEBI:29969"/>
        <dbReference type="ChEBI" id="CHEBI:57287"/>
        <dbReference type="ChEBI" id="CHEBI:57288"/>
        <dbReference type="ChEBI" id="CHEBI:61930"/>
        <dbReference type="EC" id="2.3.1.48"/>
    </reaction>
</comment>
<dbReference type="GO" id="GO:0005667">
    <property type="term" value="C:transcription regulator complex"/>
    <property type="evidence" value="ECO:0007669"/>
    <property type="project" value="TreeGrafter"/>
</dbReference>
<dbReference type="EC" id="2.3.1.48" evidence="2"/>
<evidence type="ECO:0000256" key="3">
    <source>
        <dbReference type="ARBA" id="ARBA00022679"/>
    </source>
</evidence>
<protein>
    <recommendedName>
        <fullName evidence="2">histone acetyltransferase</fullName>
        <ecNumber evidence="2">2.3.1.48</ecNumber>
    </recommendedName>
</protein>
<evidence type="ECO:0000256" key="12">
    <source>
        <dbReference type="PROSITE-ProRule" id="PRU00203"/>
    </source>
</evidence>
<dbReference type="GO" id="GO:0005634">
    <property type="term" value="C:nucleus"/>
    <property type="evidence" value="ECO:0007669"/>
    <property type="project" value="UniProtKB-SubCell"/>
</dbReference>
<dbReference type="InterPro" id="IPR000197">
    <property type="entry name" value="Znf_TAZ"/>
</dbReference>
<keyword evidence="10" id="KW-0539">Nucleus</keyword>
<proteinExistence type="predicted"/>
<dbReference type="GO" id="GO:0000123">
    <property type="term" value="C:histone acetyltransferase complex"/>
    <property type="evidence" value="ECO:0007669"/>
    <property type="project" value="TreeGrafter"/>
</dbReference>
<dbReference type="PROSITE" id="PS50134">
    <property type="entry name" value="ZF_TAZ"/>
    <property type="match status" value="1"/>
</dbReference>